<dbReference type="GeneID" id="301196179"/>
<sequence length="35" mass="3815">MAAGESISKIAKRLAVSRETITRLRDDQLAARSTV</sequence>
<dbReference type="GO" id="GO:0000150">
    <property type="term" value="F:DNA strand exchange activity"/>
    <property type="evidence" value="ECO:0007669"/>
    <property type="project" value="InterPro"/>
</dbReference>
<comment type="caution">
    <text evidence="2">The sequence shown here is derived from an EMBL/GenBank/DDBJ whole genome shotgun (WGS) entry which is preliminary data.</text>
</comment>
<keyword evidence="5" id="KW-1185">Reference proteome</keyword>
<dbReference type="Gene3D" id="1.10.10.60">
    <property type="entry name" value="Homeodomain-like"/>
    <property type="match status" value="1"/>
</dbReference>
<organism evidence="2 4">
    <name type="scientific">Marivita cryptomonadis</name>
    <dbReference type="NCBI Taxonomy" id="505252"/>
    <lineage>
        <taxon>Bacteria</taxon>
        <taxon>Pseudomonadati</taxon>
        <taxon>Pseudomonadota</taxon>
        <taxon>Alphaproteobacteria</taxon>
        <taxon>Rhodobacterales</taxon>
        <taxon>Roseobacteraceae</taxon>
        <taxon>Marivita</taxon>
    </lineage>
</organism>
<evidence type="ECO:0000313" key="4">
    <source>
        <dbReference type="Proteomes" id="UP000755667"/>
    </source>
</evidence>
<evidence type="ECO:0000313" key="2">
    <source>
        <dbReference type="EMBL" id="MBM2414905.1"/>
    </source>
</evidence>
<evidence type="ECO:0000313" key="3">
    <source>
        <dbReference type="EMBL" id="MBM2419576.1"/>
    </source>
</evidence>
<evidence type="ECO:0000259" key="1">
    <source>
        <dbReference type="Pfam" id="PF02796"/>
    </source>
</evidence>
<dbReference type="RefSeq" id="WP_121497624.1">
    <property type="nucleotide sequence ID" value="NZ_JAFBWU010000021.1"/>
</dbReference>
<evidence type="ECO:0000313" key="5">
    <source>
        <dbReference type="Proteomes" id="UP000809440"/>
    </source>
</evidence>
<accession>A0A9Q2P2A1</accession>
<dbReference type="EMBL" id="JAFBXE010000021">
    <property type="protein sequence ID" value="MBM2414905.1"/>
    <property type="molecule type" value="Genomic_DNA"/>
</dbReference>
<protein>
    <submittedName>
        <fullName evidence="2">Helix-turn-helix domain-containing protein</fullName>
    </submittedName>
</protein>
<reference evidence="2 5" key="1">
    <citation type="submission" date="2021-01" db="EMBL/GenBank/DDBJ databases">
        <title>Diatom-associated Roseobacters Show Island Model of Population Structure.</title>
        <authorList>
            <person name="Qu L."/>
            <person name="Feng X."/>
            <person name="Chen Y."/>
            <person name="Li L."/>
            <person name="Wang X."/>
            <person name="Hu Z."/>
            <person name="Wang H."/>
            <person name="Luo H."/>
        </authorList>
    </citation>
    <scope>NUCLEOTIDE SEQUENCE</scope>
    <source>
        <strain evidence="3 5">CC28-63</strain>
        <strain evidence="2">CC28-69</strain>
    </source>
</reference>
<dbReference type="AlphaFoldDB" id="A0A9Q2P2A1"/>
<proteinExistence type="predicted"/>
<dbReference type="Pfam" id="PF02796">
    <property type="entry name" value="HTH_7"/>
    <property type="match status" value="1"/>
</dbReference>
<dbReference type="Proteomes" id="UP000755667">
    <property type="component" value="Unassembled WGS sequence"/>
</dbReference>
<gene>
    <name evidence="2" type="ORF">JQX41_21580</name>
    <name evidence="3" type="ORF">JQX48_21600</name>
</gene>
<name>A0A9Q2P2A1_9RHOB</name>
<dbReference type="EMBL" id="JAFBXF010000021">
    <property type="protein sequence ID" value="MBM2419576.1"/>
    <property type="molecule type" value="Genomic_DNA"/>
</dbReference>
<dbReference type="Proteomes" id="UP000809440">
    <property type="component" value="Unassembled WGS sequence"/>
</dbReference>
<feature type="domain" description="Resolvase HTH" evidence="1">
    <location>
        <begin position="2"/>
        <end position="23"/>
    </location>
</feature>
<dbReference type="GO" id="GO:0003677">
    <property type="term" value="F:DNA binding"/>
    <property type="evidence" value="ECO:0007669"/>
    <property type="project" value="InterPro"/>
</dbReference>
<dbReference type="InterPro" id="IPR006120">
    <property type="entry name" value="Resolvase_HTH_dom"/>
</dbReference>